<keyword evidence="3" id="KW-1185">Reference proteome</keyword>
<evidence type="ECO:0000313" key="2">
    <source>
        <dbReference type="EMBL" id="SHF12288.1"/>
    </source>
</evidence>
<dbReference type="EMBL" id="FQUQ01000002">
    <property type="protein sequence ID" value="SHF12288.1"/>
    <property type="molecule type" value="Genomic_DNA"/>
</dbReference>
<name>A0A1M4Z2V9_9SPHI</name>
<dbReference type="PROSITE" id="PS51257">
    <property type="entry name" value="PROKAR_LIPOPROTEIN"/>
    <property type="match status" value="1"/>
</dbReference>
<dbReference type="Proteomes" id="UP000184287">
    <property type="component" value="Unassembled WGS sequence"/>
</dbReference>
<evidence type="ECO:0000256" key="1">
    <source>
        <dbReference type="SAM" id="SignalP"/>
    </source>
</evidence>
<dbReference type="OrthoDB" id="672896at2"/>
<protein>
    <submittedName>
        <fullName evidence="2">Uncharacterized protein</fullName>
    </submittedName>
</protein>
<sequence length="137" mass="15426">MKRILLLLIATATLGLASCKKDNVIQENVPNKTIIFTIQPGDWKATTDKSAFFAEYSIPAIDQLNVDEEGILVYFDHPVKNTSFIQLPYTFEGASYSYEHFDGGLSFDLQRANFVNEDPKQPTVPIKVKVILIPSMR</sequence>
<dbReference type="RefSeq" id="WP_073229888.1">
    <property type="nucleotide sequence ID" value="NZ_FQUQ01000002.1"/>
</dbReference>
<proteinExistence type="predicted"/>
<gene>
    <name evidence="2" type="ORF">SAMN04488522_102163</name>
</gene>
<organism evidence="2 3">
    <name type="scientific">Pedobacter caeni</name>
    <dbReference type="NCBI Taxonomy" id="288992"/>
    <lineage>
        <taxon>Bacteria</taxon>
        <taxon>Pseudomonadati</taxon>
        <taxon>Bacteroidota</taxon>
        <taxon>Sphingobacteriia</taxon>
        <taxon>Sphingobacteriales</taxon>
        <taxon>Sphingobacteriaceae</taxon>
        <taxon>Pedobacter</taxon>
    </lineage>
</organism>
<accession>A0A1M4Z2V9</accession>
<reference evidence="3" key="1">
    <citation type="submission" date="2016-11" db="EMBL/GenBank/DDBJ databases">
        <authorList>
            <person name="Varghese N."/>
            <person name="Submissions S."/>
        </authorList>
    </citation>
    <scope>NUCLEOTIDE SEQUENCE [LARGE SCALE GENOMIC DNA]</scope>
    <source>
        <strain evidence="3">DSM 16990</strain>
    </source>
</reference>
<feature type="chain" id="PRO_5012657484" evidence="1">
    <location>
        <begin position="18"/>
        <end position="137"/>
    </location>
</feature>
<dbReference type="AlphaFoldDB" id="A0A1M4Z2V9"/>
<keyword evidence="1" id="KW-0732">Signal</keyword>
<evidence type="ECO:0000313" key="3">
    <source>
        <dbReference type="Proteomes" id="UP000184287"/>
    </source>
</evidence>
<feature type="signal peptide" evidence="1">
    <location>
        <begin position="1"/>
        <end position="17"/>
    </location>
</feature>